<feature type="region of interest" description="Disordered" evidence="1">
    <location>
        <begin position="1"/>
        <end position="104"/>
    </location>
</feature>
<keyword evidence="2" id="KW-1133">Transmembrane helix</keyword>
<organism evidence="4 5">
    <name type="scientific">Paenibacillus montaniterrae</name>
    <dbReference type="NCBI Taxonomy" id="429341"/>
    <lineage>
        <taxon>Bacteria</taxon>
        <taxon>Bacillati</taxon>
        <taxon>Bacillota</taxon>
        <taxon>Bacilli</taxon>
        <taxon>Bacillales</taxon>
        <taxon>Paenibacillaceae</taxon>
        <taxon>Paenibacillus</taxon>
    </lineage>
</organism>
<keyword evidence="5" id="KW-1185">Reference proteome</keyword>
<evidence type="ECO:0000256" key="2">
    <source>
        <dbReference type="SAM" id="Phobius"/>
    </source>
</evidence>
<gene>
    <name evidence="4" type="ORF">J40TS1_19430</name>
</gene>
<accession>A0A919YS31</accession>
<feature type="domain" description="DUF4190" evidence="3">
    <location>
        <begin position="112"/>
        <end position="174"/>
    </location>
</feature>
<evidence type="ECO:0000313" key="5">
    <source>
        <dbReference type="Proteomes" id="UP000683139"/>
    </source>
</evidence>
<feature type="compositionally biased region" description="Polar residues" evidence="1">
    <location>
        <begin position="24"/>
        <end position="38"/>
    </location>
</feature>
<name>A0A919YS31_9BACL</name>
<comment type="caution">
    <text evidence="4">The sequence shown here is derived from an EMBL/GenBank/DDBJ whole genome shotgun (WGS) entry which is preliminary data.</text>
</comment>
<dbReference type="Proteomes" id="UP000683139">
    <property type="component" value="Unassembled WGS sequence"/>
</dbReference>
<evidence type="ECO:0000313" key="4">
    <source>
        <dbReference type="EMBL" id="GIP16301.1"/>
    </source>
</evidence>
<dbReference type="RefSeq" id="WP_213514566.1">
    <property type="nucleotide sequence ID" value="NZ_BOSE01000003.1"/>
</dbReference>
<feature type="compositionally biased region" description="Pro residues" evidence="1">
    <location>
        <begin position="86"/>
        <end position="103"/>
    </location>
</feature>
<keyword evidence="2" id="KW-0812">Transmembrane</keyword>
<sequence>MSDHSNNEGPFDNNQNPYNQNPDGSQGNTGANSQQDSYYRQEEQYNSFQNNQQQSYTQDSSYHNQYQAQQQPNYSQNYQQGQYGQYPPPPPPPGGYPYPPPGYGPRKTNTKSIIGLILGIASIVLPYIGFFFGIAGIIVSALSLKEIKRTYEEGKGMAIGGLVTSIIGTILYGLIFIFLIFVVALAAQANNYYY</sequence>
<evidence type="ECO:0000259" key="3">
    <source>
        <dbReference type="Pfam" id="PF13828"/>
    </source>
</evidence>
<dbReference type="EMBL" id="BOSE01000003">
    <property type="protein sequence ID" value="GIP16301.1"/>
    <property type="molecule type" value="Genomic_DNA"/>
</dbReference>
<evidence type="ECO:0000256" key="1">
    <source>
        <dbReference type="SAM" id="MobiDB-lite"/>
    </source>
</evidence>
<dbReference type="Pfam" id="PF13828">
    <property type="entry name" value="DUF4190"/>
    <property type="match status" value="1"/>
</dbReference>
<feature type="compositionally biased region" description="Low complexity" evidence="1">
    <location>
        <begin position="44"/>
        <end position="85"/>
    </location>
</feature>
<feature type="transmembrane region" description="Helical" evidence="2">
    <location>
        <begin position="113"/>
        <end position="142"/>
    </location>
</feature>
<keyword evidence="2" id="KW-0472">Membrane</keyword>
<feature type="transmembrane region" description="Helical" evidence="2">
    <location>
        <begin position="162"/>
        <end position="187"/>
    </location>
</feature>
<dbReference type="AlphaFoldDB" id="A0A919YS31"/>
<dbReference type="InterPro" id="IPR025241">
    <property type="entry name" value="DUF4190"/>
</dbReference>
<protein>
    <recommendedName>
        <fullName evidence="3">DUF4190 domain-containing protein</fullName>
    </recommendedName>
</protein>
<reference evidence="4" key="1">
    <citation type="submission" date="2021-03" db="EMBL/GenBank/DDBJ databases">
        <title>Antimicrobial resistance genes in bacteria isolated from Japanese honey, and their potential for conferring macrolide and lincosamide resistance in the American foulbrood pathogen Paenibacillus larvae.</title>
        <authorList>
            <person name="Okamoto M."/>
            <person name="Kumagai M."/>
            <person name="Kanamori H."/>
            <person name="Takamatsu D."/>
        </authorList>
    </citation>
    <scope>NUCLEOTIDE SEQUENCE</scope>
    <source>
        <strain evidence="4">J40TS1</strain>
    </source>
</reference>
<proteinExistence type="predicted"/>
<feature type="compositionally biased region" description="Low complexity" evidence="1">
    <location>
        <begin position="12"/>
        <end position="23"/>
    </location>
</feature>